<feature type="compositionally biased region" description="Gly residues" evidence="1">
    <location>
        <begin position="1"/>
        <end position="27"/>
    </location>
</feature>
<dbReference type="PANTHER" id="PTHR23295:SF6">
    <property type="entry name" value="NEOSIN, ISOFORM A"/>
    <property type="match status" value="1"/>
</dbReference>
<name>A0A5N5T5J8_9CRUS</name>
<organism evidence="2 3">
    <name type="scientific">Armadillidium nasatum</name>
    <dbReference type="NCBI Taxonomy" id="96803"/>
    <lineage>
        <taxon>Eukaryota</taxon>
        <taxon>Metazoa</taxon>
        <taxon>Ecdysozoa</taxon>
        <taxon>Arthropoda</taxon>
        <taxon>Crustacea</taxon>
        <taxon>Multicrustacea</taxon>
        <taxon>Malacostraca</taxon>
        <taxon>Eumalacostraca</taxon>
        <taxon>Peracarida</taxon>
        <taxon>Isopoda</taxon>
        <taxon>Oniscidea</taxon>
        <taxon>Crinocheta</taxon>
        <taxon>Armadillidiidae</taxon>
        <taxon>Armadillidium</taxon>
    </lineage>
</organism>
<dbReference type="PANTHER" id="PTHR23295">
    <property type="entry name" value="NUCLEAR RECEPTOR COACTIVATOR 5-RELATED"/>
    <property type="match status" value="1"/>
</dbReference>
<dbReference type="InterPro" id="IPR052600">
    <property type="entry name" value="Nuc_rcpt_coact/corep"/>
</dbReference>
<dbReference type="OrthoDB" id="10044938at2759"/>
<proteinExistence type="predicted"/>
<dbReference type="Gene3D" id="3.40.50.800">
    <property type="entry name" value="Anticodon-binding domain"/>
    <property type="match status" value="1"/>
</dbReference>
<comment type="caution">
    <text evidence="2">The sequence shown here is derived from an EMBL/GenBank/DDBJ whole genome shotgun (WGS) entry which is preliminary data.</text>
</comment>
<evidence type="ECO:0000313" key="2">
    <source>
        <dbReference type="EMBL" id="KAB7501861.1"/>
    </source>
</evidence>
<keyword evidence="2" id="KW-0675">Receptor</keyword>
<dbReference type="Proteomes" id="UP000326759">
    <property type="component" value="Unassembled WGS sequence"/>
</dbReference>
<reference evidence="2 3" key="1">
    <citation type="journal article" date="2019" name="PLoS Biol.">
        <title>Sex chromosomes control vertical transmission of feminizing Wolbachia symbionts in an isopod.</title>
        <authorList>
            <person name="Becking T."/>
            <person name="Chebbi M.A."/>
            <person name="Giraud I."/>
            <person name="Moumen B."/>
            <person name="Laverre T."/>
            <person name="Caubet Y."/>
            <person name="Peccoud J."/>
            <person name="Gilbert C."/>
            <person name="Cordaux R."/>
        </authorList>
    </citation>
    <scope>NUCLEOTIDE SEQUENCE [LARGE SCALE GENOMIC DNA]</scope>
    <source>
        <strain evidence="2">ANa2</strain>
        <tissue evidence="2">Whole body excluding digestive tract and cuticle</tissue>
    </source>
</reference>
<keyword evidence="3" id="KW-1185">Reference proteome</keyword>
<evidence type="ECO:0000256" key="1">
    <source>
        <dbReference type="SAM" id="MobiDB-lite"/>
    </source>
</evidence>
<dbReference type="AlphaFoldDB" id="A0A5N5T5J8"/>
<feature type="compositionally biased region" description="Basic and acidic residues" evidence="1">
    <location>
        <begin position="48"/>
        <end position="66"/>
    </location>
</feature>
<dbReference type="InterPro" id="IPR036621">
    <property type="entry name" value="Anticodon-bd_dom_sf"/>
</dbReference>
<accession>A0A5N5T5J8</accession>
<protein>
    <submittedName>
        <fullName evidence="2">Nuclear receptor coactivator 5</fullName>
    </submittedName>
</protein>
<sequence length="230" mass="25654">MKPGPSGYGGGGGGGMWGSRDNYGGGSRSHLPSSRDDPYYDPYYSSGKSRDSESQHYDDYYRDYYDHPGGGGGGSSGSDNYYRNEIDPRPPPTRSYDSPYAYPSEPLDPLDSMRPNDVEIVVPNKAQRAYAESIEAQLKRMNLLVDLLFPPPDITPARVLNDLAERHCLYAIFATTENEKHNSLTLNILHGEPQEHRNMPVEGRFAINSTKFRRLRETNSDAKHASSRSA</sequence>
<evidence type="ECO:0000313" key="3">
    <source>
        <dbReference type="Proteomes" id="UP000326759"/>
    </source>
</evidence>
<dbReference type="SUPFAM" id="SSF52954">
    <property type="entry name" value="Class II aaRS ABD-related"/>
    <property type="match status" value="1"/>
</dbReference>
<dbReference type="EMBL" id="SEYY01009303">
    <property type="protein sequence ID" value="KAB7501861.1"/>
    <property type="molecule type" value="Genomic_DNA"/>
</dbReference>
<feature type="region of interest" description="Disordered" evidence="1">
    <location>
        <begin position="1"/>
        <end position="114"/>
    </location>
</feature>
<gene>
    <name evidence="2" type="primary">NCOA5_0</name>
    <name evidence="2" type="ORF">Anas_13600</name>
</gene>